<feature type="region of interest" description="Disordered" evidence="1">
    <location>
        <begin position="299"/>
        <end position="326"/>
    </location>
</feature>
<organism evidence="2 3">
    <name type="scientific">Dictyostelium firmibasis</name>
    <dbReference type="NCBI Taxonomy" id="79012"/>
    <lineage>
        <taxon>Eukaryota</taxon>
        <taxon>Amoebozoa</taxon>
        <taxon>Evosea</taxon>
        <taxon>Eumycetozoa</taxon>
        <taxon>Dictyostelia</taxon>
        <taxon>Dictyosteliales</taxon>
        <taxon>Dictyosteliaceae</taxon>
        <taxon>Dictyostelium</taxon>
    </lineage>
</organism>
<feature type="region of interest" description="Disordered" evidence="1">
    <location>
        <begin position="1"/>
        <end position="29"/>
    </location>
</feature>
<protein>
    <submittedName>
        <fullName evidence="2">Uncharacterized protein</fullName>
    </submittedName>
</protein>
<name>A0AAN7TVQ8_9MYCE</name>
<feature type="region of interest" description="Disordered" evidence="1">
    <location>
        <begin position="139"/>
        <end position="158"/>
    </location>
</feature>
<gene>
    <name evidence="2" type="ORF">RB653_007509</name>
</gene>
<comment type="caution">
    <text evidence="2">The sequence shown here is derived from an EMBL/GenBank/DDBJ whole genome shotgun (WGS) entry which is preliminary data.</text>
</comment>
<evidence type="ECO:0000313" key="3">
    <source>
        <dbReference type="Proteomes" id="UP001344447"/>
    </source>
</evidence>
<keyword evidence="3" id="KW-1185">Reference proteome</keyword>
<dbReference type="EMBL" id="JAVFKY010000005">
    <property type="protein sequence ID" value="KAK5576368.1"/>
    <property type="molecule type" value="Genomic_DNA"/>
</dbReference>
<feature type="compositionally biased region" description="Low complexity" evidence="1">
    <location>
        <begin position="7"/>
        <end position="17"/>
    </location>
</feature>
<proteinExistence type="predicted"/>
<dbReference type="Proteomes" id="UP001344447">
    <property type="component" value="Unassembled WGS sequence"/>
</dbReference>
<feature type="compositionally biased region" description="Low complexity" evidence="1">
    <location>
        <begin position="300"/>
        <end position="309"/>
    </location>
</feature>
<evidence type="ECO:0000313" key="2">
    <source>
        <dbReference type="EMBL" id="KAK5576368.1"/>
    </source>
</evidence>
<sequence length="771" mass="86041">MGKINGSASSSSRYFGDSDSDDDRFLVSKGPIKPVQQQQNFQELYCNSNTWSASNYGGKVVNPYKVQEKQLLSITEHPNSKEVKIKLPLKDWLEYLKENSNKESSIPYSIERSSYIANVEDFNVSFKCNFEIHIFPEPNSSTKDNNNNNNNNNNNRNHCDQVQIPLLPSTVCITSSSIQYSGKNDEESCIGIYQDAHSLFCDRVGTYIVELNVLANFLTPKKNGVGIALPKATFNHLEISVPRKVNIDVVEPLVRDNMDHLKYKQVEVDGKQYTHTIKTCPFQPTNYLKIQWTDAENKNEQQQQKINQIDLGSSTGSTEKGKATAAAQASKPIEATKLNVEQNTLCSIGEGVIMILSNIMYTVVSGSVSSFDILVGSNIKVLSVDGYNIKRWDCLSPNLVEISTPEPNKDQLIKVQLTSSVESTYRIMISAEIEMESTSGTIHLTKGIRCSGTEISREKGYLAVESTANVEVESLSRDNLTLIDKSELPSALVSMSSGPLLLSYKFLVPKYALSFKVIKHQDLPVLVAFCPNAHFTATCSSEGAMLTKCVFTIRNEQQQYIRVKIPHQFEVWSTIVSQKAVKPAIDDQGCLMIPLTKSSGTSSGVQKTFKVELVYKHTRDFEFLNVGTFGVDFPQIDIPISTLSISLYLPTSYKYGEFTGNAKEIHRFSNNNTSDDCDESGQIASGVPQMQQAYMSNVMPQQQMLQQQMPQQQMSSNFDTTNEDSSSQMMGLKPIKVNIPTSGQHFRLEQLLVISTDIKLQVPYKTKKSCC</sequence>
<evidence type="ECO:0000256" key="1">
    <source>
        <dbReference type="SAM" id="MobiDB-lite"/>
    </source>
</evidence>
<dbReference type="AlphaFoldDB" id="A0AAN7TVQ8"/>
<accession>A0AAN7TVQ8</accession>
<feature type="compositionally biased region" description="Low complexity" evidence="1">
    <location>
        <begin position="145"/>
        <end position="156"/>
    </location>
</feature>
<reference evidence="2 3" key="1">
    <citation type="submission" date="2023-11" db="EMBL/GenBank/DDBJ databases">
        <title>Dfirmibasis_genome.</title>
        <authorList>
            <person name="Edelbroek B."/>
            <person name="Kjellin J."/>
            <person name="Jerlstrom-Hultqvist J."/>
            <person name="Soderbom F."/>
        </authorList>
    </citation>
    <scope>NUCLEOTIDE SEQUENCE [LARGE SCALE GENOMIC DNA]</scope>
    <source>
        <strain evidence="2 3">TNS-C-14</strain>
    </source>
</reference>